<dbReference type="RefSeq" id="WP_194260059.1">
    <property type="nucleotide sequence ID" value="NZ_JABCQG010000010.1"/>
</dbReference>
<dbReference type="Gene3D" id="3.20.20.70">
    <property type="entry name" value="Aldolase class I"/>
    <property type="match status" value="1"/>
</dbReference>
<evidence type="ECO:0000313" key="11">
    <source>
        <dbReference type="EMBL" id="MBF0859295.1"/>
    </source>
</evidence>
<feature type="domain" description="N-(5'phosphoribosyl) anthranilate isomerase (PRAI)" evidence="10">
    <location>
        <begin position="4"/>
        <end position="206"/>
    </location>
</feature>
<dbReference type="GO" id="GO:0016853">
    <property type="term" value="F:isomerase activity"/>
    <property type="evidence" value="ECO:0007669"/>
    <property type="project" value="UniProtKB-KW"/>
</dbReference>
<evidence type="ECO:0000256" key="9">
    <source>
        <dbReference type="HAMAP-Rule" id="MF_00135"/>
    </source>
</evidence>
<name>A0ABR9Y624_9PROT</name>
<keyword evidence="12" id="KW-1185">Reference proteome</keyword>
<evidence type="ECO:0000256" key="5">
    <source>
        <dbReference type="ARBA" id="ARBA00022605"/>
    </source>
</evidence>
<dbReference type="InterPro" id="IPR013785">
    <property type="entry name" value="Aldolase_TIM"/>
</dbReference>
<comment type="similarity">
    <text evidence="9">Belongs to the TrpF family.</text>
</comment>
<keyword evidence="5 9" id="KW-0028">Amino-acid biosynthesis</keyword>
<keyword evidence="7 9" id="KW-0057">Aromatic amino acid biosynthesis</keyword>
<keyword evidence="6 9" id="KW-0822">Tryptophan biosynthesis</keyword>
<evidence type="ECO:0000259" key="10">
    <source>
        <dbReference type="Pfam" id="PF00697"/>
    </source>
</evidence>
<sequence length="218" mass="24019">MTGVKICGIRDTRTMELCARLKVDWVGFVFCEASPRFVTADEALALHDSVPVSTEGGPSRVGLFVKPDNRLIEQTLEKVPLDVLQIYDTPVRSLEIQSQFGRPVWRACGIASQSDLPTDPRLAGYVIEAPRQEQDCRPGGLGRTFDWSLTRNWAPPSFWMLAGGLNPLNVQRAIQESQAPAVDVSSGVESSPGHKSSELIEKFVQNARKGLDLTRKLS</sequence>
<evidence type="ECO:0000256" key="3">
    <source>
        <dbReference type="ARBA" id="ARBA00012572"/>
    </source>
</evidence>
<evidence type="ECO:0000256" key="4">
    <source>
        <dbReference type="ARBA" id="ARBA00022272"/>
    </source>
</evidence>
<dbReference type="PANTHER" id="PTHR42894:SF1">
    <property type="entry name" value="N-(5'-PHOSPHORIBOSYL)ANTHRANILATE ISOMERASE"/>
    <property type="match status" value="1"/>
</dbReference>
<dbReference type="SUPFAM" id="SSF51366">
    <property type="entry name" value="Ribulose-phoshate binding barrel"/>
    <property type="match status" value="1"/>
</dbReference>
<evidence type="ECO:0000256" key="8">
    <source>
        <dbReference type="ARBA" id="ARBA00023235"/>
    </source>
</evidence>
<dbReference type="HAMAP" id="MF_00135">
    <property type="entry name" value="PRAI"/>
    <property type="match status" value="1"/>
</dbReference>
<dbReference type="Proteomes" id="UP000623107">
    <property type="component" value="Unassembled WGS sequence"/>
</dbReference>
<evidence type="ECO:0000313" key="12">
    <source>
        <dbReference type="Proteomes" id="UP000623107"/>
    </source>
</evidence>
<evidence type="ECO:0000256" key="6">
    <source>
        <dbReference type="ARBA" id="ARBA00022822"/>
    </source>
</evidence>
<proteinExistence type="inferred from homology"/>
<reference evidence="11" key="2">
    <citation type="submission" date="2020-11" db="EMBL/GenBank/DDBJ databases">
        <title>Description of novel Gluconobacter species.</title>
        <authorList>
            <person name="Cleenwerck I."/>
            <person name="Cnockaert M."/>
            <person name="Borremans W."/>
            <person name="Wieme A.D."/>
            <person name="De Vuyst L."/>
            <person name="Vandamme P."/>
        </authorList>
    </citation>
    <scope>NUCLEOTIDE SEQUENCE</scope>
    <source>
        <strain evidence="11">LMG 31484</strain>
    </source>
</reference>
<comment type="caution">
    <text evidence="11">The sequence shown here is derived from an EMBL/GenBank/DDBJ whole genome shotgun (WGS) entry which is preliminary data.</text>
</comment>
<protein>
    <recommendedName>
        <fullName evidence="4 9">N-(5'-phosphoribosyl)anthranilate isomerase</fullName>
        <shortName evidence="9">PRAI</shortName>
        <ecNumber evidence="3 9">5.3.1.24</ecNumber>
    </recommendedName>
</protein>
<evidence type="ECO:0000256" key="1">
    <source>
        <dbReference type="ARBA" id="ARBA00001164"/>
    </source>
</evidence>
<dbReference type="InterPro" id="IPR044643">
    <property type="entry name" value="TrpF_fam"/>
</dbReference>
<evidence type="ECO:0000256" key="7">
    <source>
        <dbReference type="ARBA" id="ARBA00023141"/>
    </source>
</evidence>
<dbReference type="Pfam" id="PF00697">
    <property type="entry name" value="PRAI"/>
    <property type="match status" value="1"/>
</dbReference>
<organism evidence="11 12">
    <name type="scientific">Gluconobacter vitians</name>
    <dbReference type="NCBI Taxonomy" id="2728102"/>
    <lineage>
        <taxon>Bacteria</taxon>
        <taxon>Pseudomonadati</taxon>
        <taxon>Pseudomonadota</taxon>
        <taxon>Alphaproteobacteria</taxon>
        <taxon>Acetobacterales</taxon>
        <taxon>Acetobacteraceae</taxon>
        <taxon>Gluconobacter</taxon>
    </lineage>
</organism>
<dbReference type="EC" id="5.3.1.24" evidence="3 9"/>
<evidence type="ECO:0000256" key="2">
    <source>
        <dbReference type="ARBA" id="ARBA00004664"/>
    </source>
</evidence>
<dbReference type="InterPro" id="IPR011060">
    <property type="entry name" value="RibuloseP-bd_barrel"/>
</dbReference>
<comment type="pathway">
    <text evidence="2 9">Amino-acid biosynthesis; L-tryptophan biosynthesis; L-tryptophan from chorismate: step 3/5.</text>
</comment>
<accession>A0ABR9Y624</accession>
<comment type="catalytic activity">
    <reaction evidence="1 9">
        <text>N-(5-phospho-beta-D-ribosyl)anthranilate = 1-(2-carboxyphenylamino)-1-deoxy-D-ribulose 5-phosphate</text>
        <dbReference type="Rhea" id="RHEA:21540"/>
        <dbReference type="ChEBI" id="CHEBI:18277"/>
        <dbReference type="ChEBI" id="CHEBI:58613"/>
        <dbReference type="EC" id="5.3.1.24"/>
    </reaction>
</comment>
<keyword evidence="8 9" id="KW-0413">Isomerase</keyword>
<dbReference type="CDD" id="cd00405">
    <property type="entry name" value="PRAI"/>
    <property type="match status" value="1"/>
</dbReference>
<reference evidence="11" key="1">
    <citation type="submission" date="2020-04" db="EMBL/GenBank/DDBJ databases">
        <authorList>
            <person name="Sombolestani A."/>
        </authorList>
    </citation>
    <scope>NUCLEOTIDE SEQUENCE</scope>
    <source>
        <strain evidence="11">LMG 31484</strain>
    </source>
</reference>
<dbReference type="EMBL" id="JABCQG010000010">
    <property type="protein sequence ID" value="MBF0859295.1"/>
    <property type="molecule type" value="Genomic_DNA"/>
</dbReference>
<gene>
    <name evidence="9" type="primary">trpF</name>
    <name evidence="11" type="ORF">HKD24_08720</name>
</gene>
<dbReference type="InterPro" id="IPR001240">
    <property type="entry name" value="PRAI_dom"/>
</dbReference>
<dbReference type="PANTHER" id="PTHR42894">
    <property type="entry name" value="N-(5'-PHOSPHORIBOSYL)ANTHRANILATE ISOMERASE"/>
    <property type="match status" value="1"/>
</dbReference>